<evidence type="ECO:0000313" key="2">
    <source>
        <dbReference type="Proteomes" id="UP000012092"/>
    </source>
</evidence>
<dbReference type="Pfam" id="PF10974">
    <property type="entry name" value="DUF2804"/>
    <property type="match status" value="1"/>
</dbReference>
<name>M6RCM0_LEPIR</name>
<dbReference type="PANTHER" id="PTHR35868">
    <property type="entry name" value="DUF2804 DOMAIN-CONTAINING PROTEIN-RELATED"/>
    <property type="match status" value="1"/>
</dbReference>
<accession>M6RCM0</accession>
<dbReference type="EMBL" id="AHNZ02000359">
    <property type="protein sequence ID" value="EMO05907.1"/>
    <property type="molecule type" value="Genomic_DNA"/>
</dbReference>
<organism evidence="1 2">
    <name type="scientific">Leptospira interrogans serovar Icterohaemorrhagiae str. Verdun HP</name>
    <dbReference type="NCBI Taxonomy" id="1049910"/>
    <lineage>
        <taxon>Bacteria</taxon>
        <taxon>Pseudomonadati</taxon>
        <taxon>Spirochaetota</taxon>
        <taxon>Spirochaetia</taxon>
        <taxon>Leptospirales</taxon>
        <taxon>Leptospiraceae</taxon>
        <taxon>Leptospira</taxon>
    </lineage>
</organism>
<dbReference type="PANTHER" id="PTHR35868:SF4">
    <property type="entry name" value="DUF2804 DOMAIN-CONTAINING PROTEIN"/>
    <property type="match status" value="1"/>
</dbReference>
<protein>
    <submittedName>
        <fullName evidence="1">PF10974 domain protein</fullName>
    </submittedName>
</protein>
<sequence>MNLIVSKLYFRQFVGKFSGKFRFTDKKNISFRDVYGFTEFHRSIW</sequence>
<dbReference type="InterPro" id="IPR021243">
    <property type="entry name" value="DUF2804"/>
</dbReference>
<dbReference type="AlphaFoldDB" id="M6RCM0"/>
<comment type="caution">
    <text evidence="1">The sequence shown here is derived from an EMBL/GenBank/DDBJ whole genome shotgun (WGS) entry which is preliminary data.</text>
</comment>
<gene>
    <name evidence="1" type="ORF">LEP1GSC116_0576</name>
</gene>
<proteinExistence type="predicted"/>
<dbReference type="Proteomes" id="UP000012092">
    <property type="component" value="Unassembled WGS sequence"/>
</dbReference>
<reference evidence="1 2" key="1">
    <citation type="submission" date="2013-01" db="EMBL/GenBank/DDBJ databases">
        <authorList>
            <person name="Harkins D.M."/>
            <person name="Durkin A.S."/>
            <person name="Brinkac L.M."/>
            <person name="Haft D.H."/>
            <person name="Selengut J.D."/>
            <person name="Sanka R."/>
            <person name="DePew J."/>
            <person name="Purushe J."/>
            <person name="Picardeau M."/>
            <person name="Werts C."/>
            <person name="Goarant C."/>
            <person name="Vinetz J.M."/>
            <person name="Sutton G.G."/>
            <person name="Nierman W.C."/>
            <person name="Fouts D.E."/>
        </authorList>
    </citation>
    <scope>NUCLEOTIDE SEQUENCE [LARGE SCALE GENOMIC DNA]</scope>
    <source>
        <strain evidence="1 2">Verdun HP</strain>
    </source>
</reference>
<evidence type="ECO:0000313" key="1">
    <source>
        <dbReference type="EMBL" id="EMO05907.1"/>
    </source>
</evidence>